<dbReference type="InterPro" id="IPR000569">
    <property type="entry name" value="HECT_dom"/>
</dbReference>
<evidence type="ECO:0000256" key="4">
    <source>
        <dbReference type="ARBA" id="ARBA00022679"/>
    </source>
</evidence>
<keyword evidence="4" id="KW-0808">Transferase</keyword>
<evidence type="ECO:0000256" key="5">
    <source>
        <dbReference type="ARBA" id="ARBA00022786"/>
    </source>
</evidence>
<dbReference type="PANTHER" id="PTHR11254">
    <property type="entry name" value="HECT DOMAIN UBIQUITIN-PROTEIN LIGASE"/>
    <property type="match status" value="1"/>
</dbReference>
<comment type="caution">
    <text evidence="8">The sequence shown here is derived from an EMBL/GenBank/DDBJ whole genome shotgun (WGS) entry which is preliminary data.</text>
</comment>
<dbReference type="GO" id="GO:0006511">
    <property type="term" value="P:ubiquitin-dependent protein catabolic process"/>
    <property type="evidence" value="ECO:0007669"/>
    <property type="project" value="TreeGrafter"/>
</dbReference>
<keyword evidence="5 6" id="KW-0833">Ubl conjugation pathway</keyword>
<dbReference type="InterPro" id="IPR050409">
    <property type="entry name" value="E3_ubiq-protein_ligase"/>
</dbReference>
<dbReference type="Gene3D" id="3.30.2160.10">
    <property type="entry name" value="Hect, E3 ligase catalytic domain"/>
    <property type="match status" value="2"/>
</dbReference>
<evidence type="ECO:0000256" key="6">
    <source>
        <dbReference type="PROSITE-ProRule" id="PRU00104"/>
    </source>
</evidence>
<gene>
    <name evidence="8" type="ORF">Tci_595055</name>
</gene>
<dbReference type="GO" id="GO:0000209">
    <property type="term" value="P:protein polyubiquitination"/>
    <property type="evidence" value="ECO:0007669"/>
    <property type="project" value="TreeGrafter"/>
</dbReference>
<dbReference type="GO" id="GO:0061630">
    <property type="term" value="F:ubiquitin protein ligase activity"/>
    <property type="evidence" value="ECO:0007669"/>
    <property type="project" value="UniProtKB-EC"/>
</dbReference>
<evidence type="ECO:0000256" key="3">
    <source>
        <dbReference type="ARBA" id="ARBA00012485"/>
    </source>
</evidence>
<evidence type="ECO:0000259" key="7">
    <source>
        <dbReference type="PROSITE" id="PS50237"/>
    </source>
</evidence>
<dbReference type="InterPro" id="IPR035983">
    <property type="entry name" value="Hect_E3_ubiquitin_ligase"/>
</dbReference>
<comment type="caution">
    <text evidence="6">Lacks conserved residue(s) required for the propagation of feature annotation.</text>
</comment>
<dbReference type="EMBL" id="BKCJ010389387">
    <property type="protein sequence ID" value="GFA23083.1"/>
    <property type="molecule type" value="Genomic_DNA"/>
</dbReference>
<evidence type="ECO:0000313" key="8">
    <source>
        <dbReference type="EMBL" id="GFA23083.1"/>
    </source>
</evidence>
<protein>
    <recommendedName>
        <fullName evidence="3">HECT-type E3 ubiquitin transferase</fullName>
        <ecNumber evidence="3">2.3.2.26</ecNumber>
    </recommendedName>
</protein>
<dbReference type="Pfam" id="PF00632">
    <property type="entry name" value="HECT"/>
    <property type="match status" value="1"/>
</dbReference>
<comment type="pathway">
    <text evidence="2">Protein modification; protein ubiquitination.</text>
</comment>
<dbReference type="GO" id="GO:0005737">
    <property type="term" value="C:cytoplasm"/>
    <property type="evidence" value="ECO:0007669"/>
    <property type="project" value="TreeGrafter"/>
</dbReference>
<evidence type="ECO:0000256" key="2">
    <source>
        <dbReference type="ARBA" id="ARBA00004906"/>
    </source>
</evidence>
<evidence type="ECO:0000256" key="1">
    <source>
        <dbReference type="ARBA" id="ARBA00000885"/>
    </source>
</evidence>
<accession>A0A699JA13</accession>
<proteinExistence type="predicted"/>
<dbReference type="EC" id="2.3.2.26" evidence="3"/>
<dbReference type="PANTHER" id="PTHR11254:SF67">
    <property type="entry name" value="E3 UBIQUITIN-PROTEIN LIGASE HUWE1"/>
    <property type="match status" value="1"/>
</dbReference>
<dbReference type="Gene3D" id="3.90.1750.10">
    <property type="entry name" value="Hect, E3 ligase catalytic domains"/>
    <property type="match status" value="1"/>
</dbReference>
<feature type="domain" description="HECT" evidence="7">
    <location>
        <begin position="135"/>
        <end position="263"/>
    </location>
</feature>
<dbReference type="AlphaFoldDB" id="A0A699JA13"/>
<dbReference type="SUPFAM" id="SSF56204">
    <property type="entry name" value="Hect, E3 ligase catalytic domain"/>
    <property type="match status" value="1"/>
</dbReference>
<sequence length="338" mass="38547">MWKLHVSLEPLWQELSECIGVTESQLGQGSLSLVVVKANVGDPLLPLGNQRLLPFIKAFVVLCDKLQENRSLLQQDIACATESKIKQSITSSSQSHTTQGTMTFPKFTYPTSKCFCQTRSWLVGKVSFDIAKSAALFDGQLLDVYFTRSFYKHILGFKVTYHDIEAVDPNYYKNLKWMLEVSARVKLNFIVFCNHDITFTMVCSSLDFLHQNDVSDIPNLTFSMDEDKEKHILYEKKKVSDYELKPGGGNITVTEETKHEYIQRGQPDAGFPLFESESLMWPGSVEFDNVNWKMLTYSAQDGYLSLFSIALILKINSEKKDIDAFVADNYKLIDYDCH</sequence>
<reference evidence="8" key="1">
    <citation type="journal article" date="2019" name="Sci. Rep.">
        <title>Draft genome of Tanacetum cinerariifolium, the natural source of mosquito coil.</title>
        <authorList>
            <person name="Yamashiro T."/>
            <person name="Shiraishi A."/>
            <person name="Satake H."/>
            <person name="Nakayama K."/>
        </authorList>
    </citation>
    <scope>NUCLEOTIDE SEQUENCE</scope>
</reference>
<name>A0A699JA13_TANCI</name>
<comment type="catalytic activity">
    <reaction evidence="1">
        <text>S-ubiquitinyl-[E2 ubiquitin-conjugating enzyme]-L-cysteine + [acceptor protein]-L-lysine = [E2 ubiquitin-conjugating enzyme]-L-cysteine + N(6)-ubiquitinyl-[acceptor protein]-L-lysine.</text>
        <dbReference type="EC" id="2.3.2.26"/>
    </reaction>
</comment>
<organism evidence="8">
    <name type="scientific">Tanacetum cinerariifolium</name>
    <name type="common">Dalmatian daisy</name>
    <name type="synonym">Chrysanthemum cinerariifolium</name>
    <dbReference type="NCBI Taxonomy" id="118510"/>
    <lineage>
        <taxon>Eukaryota</taxon>
        <taxon>Viridiplantae</taxon>
        <taxon>Streptophyta</taxon>
        <taxon>Embryophyta</taxon>
        <taxon>Tracheophyta</taxon>
        <taxon>Spermatophyta</taxon>
        <taxon>Magnoliopsida</taxon>
        <taxon>eudicotyledons</taxon>
        <taxon>Gunneridae</taxon>
        <taxon>Pentapetalae</taxon>
        <taxon>asterids</taxon>
        <taxon>campanulids</taxon>
        <taxon>Asterales</taxon>
        <taxon>Asteraceae</taxon>
        <taxon>Asteroideae</taxon>
        <taxon>Anthemideae</taxon>
        <taxon>Anthemidinae</taxon>
        <taxon>Tanacetum</taxon>
    </lineage>
</organism>
<dbReference type="PROSITE" id="PS50237">
    <property type="entry name" value="HECT"/>
    <property type="match status" value="1"/>
</dbReference>